<keyword evidence="2" id="KW-1185">Reference proteome</keyword>
<proteinExistence type="predicted"/>
<dbReference type="Proteomes" id="UP000799118">
    <property type="component" value="Unassembled WGS sequence"/>
</dbReference>
<protein>
    <submittedName>
        <fullName evidence="1">Uncharacterized protein</fullName>
    </submittedName>
</protein>
<dbReference type="OrthoDB" id="3252634at2759"/>
<accession>A0A6A4GSE4</accession>
<dbReference type="EMBL" id="ML769754">
    <property type="protein sequence ID" value="KAE9388240.1"/>
    <property type="molecule type" value="Genomic_DNA"/>
</dbReference>
<organism evidence="1 2">
    <name type="scientific">Gymnopus androsaceus JB14</name>
    <dbReference type="NCBI Taxonomy" id="1447944"/>
    <lineage>
        <taxon>Eukaryota</taxon>
        <taxon>Fungi</taxon>
        <taxon>Dikarya</taxon>
        <taxon>Basidiomycota</taxon>
        <taxon>Agaricomycotina</taxon>
        <taxon>Agaricomycetes</taxon>
        <taxon>Agaricomycetidae</taxon>
        <taxon>Agaricales</taxon>
        <taxon>Marasmiineae</taxon>
        <taxon>Omphalotaceae</taxon>
        <taxon>Gymnopus</taxon>
    </lineage>
</organism>
<dbReference type="AlphaFoldDB" id="A0A6A4GSE4"/>
<sequence length="196" mass="21823">MLPRHGPSLRRKCCPTILVLRKWMEDLKKVVSEFAKLGISNSKELGTYHQKFSIVANSLQEHGILSEVQVASFYMQVSFPKKTKGQAYSLTKLRKAIDFLLSNASTTVIGGNFSISSITAMVVPKQDPTKSKLDQLTQMVSSLAQLMAQMASKGDSNLSRGNCPPKPSRSNKCFWDDCDSPQFDDCVDLRDWVDQG</sequence>
<reference evidence="1" key="1">
    <citation type="journal article" date="2019" name="Environ. Microbiol.">
        <title>Fungal ecological strategies reflected in gene transcription - a case study of two litter decomposers.</title>
        <authorList>
            <person name="Barbi F."/>
            <person name="Kohler A."/>
            <person name="Barry K."/>
            <person name="Baskaran P."/>
            <person name="Daum C."/>
            <person name="Fauchery L."/>
            <person name="Ihrmark K."/>
            <person name="Kuo A."/>
            <person name="LaButti K."/>
            <person name="Lipzen A."/>
            <person name="Morin E."/>
            <person name="Grigoriev I.V."/>
            <person name="Henrissat B."/>
            <person name="Lindahl B."/>
            <person name="Martin F."/>
        </authorList>
    </citation>
    <scope>NUCLEOTIDE SEQUENCE</scope>
    <source>
        <strain evidence="1">JB14</strain>
    </source>
</reference>
<evidence type="ECO:0000313" key="1">
    <source>
        <dbReference type="EMBL" id="KAE9388240.1"/>
    </source>
</evidence>
<evidence type="ECO:0000313" key="2">
    <source>
        <dbReference type="Proteomes" id="UP000799118"/>
    </source>
</evidence>
<gene>
    <name evidence="1" type="ORF">BT96DRAFT_1074829</name>
</gene>
<name>A0A6A4GSE4_9AGAR</name>